<protein>
    <submittedName>
        <fullName evidence="2">Uncharacterized protein</fullName>
    </submittedName>
</protein>
<evidence type="ECO:0000256" key="1">
    <source>
        <dbReference type="SAM" id="Coils"/>
    </source>
</evidence>
<organism evidence="2">
    <name type="scientific">Homalodisca liturata</name>
    <dbReference type="NCBI Taxonomy" id="320908"/>
    <lineage>
        <taxon>Eukaryota</taxon>
        <taxon>Metazoa</taxon>
        <taxon>Ecdysozoa</taxon>
        <taxon>Arthropoda</taxon>
        <taxon>Hexapoda</taxon>
        <taxon>Insecta</taxon>
        <taxon>Pterygota</taxon>
        <taxon>Neoptera</taxon>
        <taxon>Paraneoptera</taxon>
        <taxon>Hemiptera</taxon>
        <taxon>Auchenorrhyncha</taxon>
        <taxon>Membracoidea</taxon>
        <taxon>Cicadellidae</taxon>
        <taxon>Cicadellinae</taxon>
        <taxon>Proconiini</taxon>
        <taxon>Homalodisca</taxon>
    </lineage>
</organism>
<sequence length="372" mass="42501">HNSCTLRLKLFSTTMKPGYLRCRSNEKLTHTKKIKPVLANKKHPPAVKAQCTTVTDAVRPGSCPTSNSTWAPSRNWHKYLTNTKLQSEVRPHSPLDHQQEVWLDRGSKSEGPKLALTKPPDELVMKLPVVNFCNVEGEIPPKKLYPSIGDLSDDDKRKIAHLVEELARCKQEKEEDEEKILNLKNRISELKLLLKTSNADKRTVSELKSQYLDEQVVLKKQLSELNQLLYQMQVQKSTSDIQIKTITAQAEKMTRAIHAMHRENTELQVELRVTQEKLSVAQQALDKMTKDIKDVREQITPTMEDKACQSSDAIGSEETIHVKTLKRSEDIPSDDQKILTELFFNKSLQNDFSPKETIIFLPENSNALLQQF</sequence>
<proteinExistence type="predicted"/>
<feature type="coiled-coil region" evidence="1">
    <location>
        <begin position="250"/>
        <end position="298"/>
    </location>
</feature>
<evidence type="ECO:0000313" key="2">
    <source>
        <dbReference type="EMBL" id="JAS99695.1"/>
    </source>
</evidence>
<keyword evidence="1" id="KW-0175">Coiled coil</keyword>
<gene>
    <name evidence="2" type="ORF">g.10945</name>
</gene>
<name>A0A1B6JKI7_9HEMI</name>
<dbReference type="EMBL" id="GECU01008011">
    <property type="protein sequence ID" value="JAS99695.1"/>
    <property type="molecule type" value="Transcribed_RNA"/>
</dbReference>
<dbReference type="AlphaFoldDB" id="A0A1B6JKI7"/>
<reference evidence="2" key="1">
    <citation type="submission" date="2015-11" db="EMBL/GenBank/DDBJ databases">
        <title>De novo transcriptome assembly of four potential Pierce s Disease insect vectors from Arizona vineyards.</title>
        <authorList>
            <person name="Tassone E.E."/>
        </authorList>
    </citation>
    <scope>NUCLEOTIDE SEQUENCE</scope>
</reference>
<feature type="non-terminal residue" evidence="2">
    <location>
        <position position="1"/>
    </location>
</feature>
<feature type="coiled-coil region" evidence="1">
    <location>
        <begin position="159"/>
        <end position="200"/>
    </location>
</feature>
<accession>A0A1B6JKI7</accession>